<evidence type="ECO:0000256" key="4">
    <source>
        <dbReference type="ARBA" id="ARBA00022884"/>
    </source>
</evidence>
<keyword evidence="3" id="KW-0547">Nucleotide-binding</keyword>
<evidence type="ECO:0000259" key="7">
    <source>
        <dbReference type="Pfam" id="PF12627"/>
    </source>
</evidence>
<dbReference type="PANTHER" id="PTHR13734">
    <property type="entry name" value="TRNA-NUCLEOTIDYLTRANSFERASE"/>
    <property type="match status" value="1"/>
</dbReference>
<dbReference type="Gene3D" id="3.30.460.10">
    <property type="entry name" value="Beta Polymerase, domain 2"/>
    <property type="match status" value="1"/>
</dbReference>
<feature type="domain" description="Poly A polymerase head" evidence="6">
    <location>
        <begin position="74"/>
        <end position="219"/>
    </location>
</feature>
<dbReference type="FunFam" id="3.30.460.10:FF:000019">
    <property type="entry name" value="tRNA nucleotidyltransferase cca2"/>
    <property type="match status" value="1"/>
</dbReference>
<dbReference type="GO" id="GO:0000166">
    <property type="term" value="F:nucleotide binding"/>
    <property type="evidence" value="ECO:0007669"/>
    <property type="project" value="UniProtKB-KW"/>
</dbReference>
<dbReference type="GO" id="GO:0005739">
    <property type="term" value="C:mitochondrion"/>
    <property type="evidence" value="ECO:0007669"/>
    <property type="project" value="UniProtKB-ARBA"/>
</dbReference>
<feature type="domain" description="tRNA nucleotidyltransferase/poly(A) polymerase RNA and SrmB- binding" evidence="7">
    <location>
        <begin position="247"/>
        <end position="305"/>
    </location>
</feature>
<keyword evidence="9" id="KW-1185">Reference proteome</keyword>
<evidence type="ECO:0000259" key="6">
    <source>
        <dbReference type="Pfam" id="PF01743"/>
    </source>
</evidence>
<dbReference type="EMBL" id="JAKWBI020000031">
    <property type="protein sequence ID" value="KAJ2905475.1"/>
    <property type="molecule type" value="Genomic_DNA"/>
</dbReference>
<comment type="similarity">
    <text evidence="1 5">Belongs to the tRNA nucleotidyltransferase/poly(A) polymerase family.</text>
</comment>
<dbReference type="PANTHER" id="PTHR13734:SF5">
    <property type="entry name" value="CCA TRNA NUCLEOTIDYLTRANSFERASE, MITOCHONDRIAL"/>
    <property type="match status" value="1"/>
</dbReference>
<dbReference type="Gene3D" id="1.10.3090.10">
    <property type="entry name" value="cca-adding enzyme, domain 2"/>
    <property type="match status" value="1"/>
</dbReference>
<evidence type="ECO:0000313" key="8">
    <source>
        <dbReference type="EMBL" id="KAJ2905475.1"/>
    </source>
</evidence>
<sequence length="561" mass="63563">MRAFFCTYNPFRYPVQYGLFTTPMKRKFTAMVPAEKNGLKVVLTPVEERLRKLLVDAANDLSEKDAVEAPVVLRWAGGWVRDKLLGAESDDIDTAINSMTGEQFTMALVEFCARPEVAEKHGITSEDIGHLATIKKNPEKSKNLETATVRLLGLECDFVNLRKETYARDSRNPEVEFGTAEEDAERRDATVNALFFNIHNCEVEDFTGGLADLKAKLIRTPLEPFQTFMDDPLRVLRLVRFASRLKFSIDPKAEAVMGDSRVLDALRLKISRERVGVELGKMLKGKHPLKSLELIDRLGLYHTIFTDPTQLEMEKPDTSRWSVVYKCVYDLSQNATPGCIWKVLARCGEDEYFAWATAAILPWEFVSDPKPPKKKGSYPQTVRVAREGFRATNKFCEMIAGASTFRDEIRLLKKAVCEKAEFVSERDRFGMAIRRWNSFGGAWRLRVLATAFFEIMEETRSLQHPTAETLAAKVSDILVGWQEFLDHLEDLDVMEAPSLKRIIQGTELANALGVKPGQWMTQALDICVAWQLRNPEATDALGAIEEVRKRSEQLGIRPTRT</sequence>
<dbReference type="GO" id="GO:0003723">
    <property type="term" value="F:RNA binding"/>
    <property type="evidence" value="ECO:0007669"/>
    <property type="project" value="UniProtKB-KW"/>
</dbReference>
<dbReference type="Pfam" id="PF12627">
    <property type="entry name" value="PolyA_pol_RNAbd"/>
    <property type="match status" value="1"/>
</dbReference>
<dbReference type="SUPFAM" id="SSF81301">
    <property type="entry name" value="Nucleotidyltransferase"/>
    <property type="match status" value="1"/>
</dbReference>
<name>A0AAD5RY36_9PEZI</name>
<accession>A0AAD5RY36</accession>
<organism evidence="8 9">
    <name type="scientific">Zalerion maritima</name>
    <dbReference type="NCBI Taxonomy" id="339359"/>
    <lineage>
        <taxon>Eukaryota</taxon>
        <taxon>Fungi</taxon>
        <taxon>Dikarya</taxon>
        <taxon>Ascomycota</taxon>
        <taxon>Pezizomycotina</taxon>
        <taxon>Sordariomycetes</taxon>
        <taxon>Lulworthiomycetidae</taxon>
        <taxon>Lulworthiales</taxon>
        <taxon>Lulworthiaceae</taxon>
        <taxon>Zalerion</taxon>
    </lineage>
</organism>
<dbReference type="AlphaFoldDB" id="A0AAD5RY36"/>
<evidence type="ECO:0000256" key="2">
    <source>
        <dbReference type="ARBA" id="ARBA00022679"/>
    </source>
</evidence>
<dbReference type="GO" id="GO:0052929">
    <property type="term" value="F:ATP:3'-cytidine-cytidine-tRNA adenylyltransferase activity"/>
    <property type="evidence" value="ECO:0007669"/>
    <property type="project" value="TreeGrafter"/>
</dbReference>
<dbReference type="GO" id="GO:0001680">
    <property type="term" value="P:tRNA 3'-terminal CCA addition"/>
    <property type="evidence" value="ECO:0007669"/>
    <property type="project" value="TreeGrafter"/>
</dbReference>
<evidence type="ECO:0008006" key="10">
    <source>
        <dbReference type="Google" id="ProtNLM"/>
    </source>
</evidence>
<dbReference type="SUPFAM" id="SSF81891">
    <property type="entry name" value="Poly A polymerase C-terminal region-like"/>
    <property type="match status" value="1"/>
</dbReference>
<protein>
    <recommendedName>
        <fullName evidence="10">tRNA nucleotidyltransferase</fullName>
    </recommendedName>
</protein>
<dbReference type="InterPro" id="IPR043519">
    <property type="entry name" value="NT_sf"/>
</dbReference>
<dbReference type="Pfam" id="PF01743">
    <property type="entry name" value="PolyA_pol"/>
    <property type="match status" value="1"/>
</dbReference>
<proteinExistence type="inferred from homology"/>
<evidence type="ECO:0000256" key="1">
    <source>
        <dbReference type="ARBA" id="ARBA00007265"/>
    </source>
</evidence>
<dbReference type="InterPro" id="IPR032828">
    <property type="entry name" value="PolyA_RNA-bd"/>
</dbReference>
<keyword evidence="2 5" id="KW-0808">Transferase</keyword>
<keyword evidence="4 5" id="KW-0694">RNA-binding</keyword>
<comment type="caution">
    <text evidence="8">The sequence shown here is derived from an EMBL/GenBank/DDBJ whole genome shotgun (WGS) entry which is preliminary data.</text>
</comment>
<evidence type="ECO:0000256" key="3">
    <source>
        <dbReference type="ARBA" id="ARBA00022741"/>
    </source>
</evidence>
<evidence type="ECO:0000256" key="5">
    <source>
        <dbReference type="RuleBase" id="RU003953"/>
    </source>
</evidence>
<evidence type="ECO:0000313" key="9">
    <source>
        <dbReference type="Proteomes" id="UP001201980"/>
    </source>
</evidence>
<dbReference type="Proteomes" id="UP001201980">
    <property type="component" value="Unassembled WGS sequence"/>
</dbReference>
<dbReference type="GO" id="GO:0052927">
    <property type="term" value="F:CC tRNA cytidylyltransferase activity"/>
    <property type="evidence" value="ECO:0007669"/>
    <property type="project" value="TreeGrafter"/>
</dbReference>
<reference evidence="8" key="1">
    <citation type="submission" date="2022-07" db="EMBL/GenBank/DDBJ databases">
        <title>Draft genome sequence of Zalerion maritima ATCC 34329, a (micro)plastics degrading marine fungus.</title>
        <authorList>
            <person name="Paco A."/>
            <person name="Goncalves M.F.M."/>
            <person name="Rocha-Santos T.A.P."/>
            <person name="Alves A."/>
        </authorList>
    </citation>
    <scope>NUCLEOTIDE SEQUENCE</scope>
    <source>
        <strain evidence="8">ATCC 34329</strain>
    </source>
</reference>
<gene>
    <name evidence="8" type="ORF">MKZ38_005351</name>
</gene>
<dbReference type="InterPro" id="IPR002646">
    <property type="entry name" value="PolA_pol_head_dom"/>
</dbReference>
<dbReference type="CDD" id="cd05398">
    <property type="entry name" value="NT_ClassII-CCAase"/>
    <property type="match status" value="1"/>
</dbReference>